<evidence type="ECO:0000313" key="2">
    <source>
        <dbReference type="EMBL" id="GFS11299.1"/>
    </source>
</evidence>
<gene>
    <name evidence="2" type="ORF">ElyMa_001344400</name>
</gene>
<feature type="transmembrane region" description="Helical" evidence="1">
    <location>
        <begin position="6"/>
        <end position="26"/>
    </location>
</feature>
<keyword evidence="1" id="KW-0472">Membrane</keyword>
<proteinExistence type="predicted"/>
<sequence length="127" mass="14321">MLPWRVIRFPVVFGGCLAAYFGAFSFRKTYFKDEVEETRDKNILRAEAEHVKIEATQHQIKLELAQKKIQDLNSQEKSPVNVSLIQTNGKEYQLNLTHAQSHGNGSSINFATIGPVFQLESLAIAQS</sequence>
<comment type="caution">
    <text evidence="2">The sequence shown here is derived from an EMBL/GenBank/DDBJ whole genome shotgun (WGS) entry which is preliminary data.</text>
</comment>
<keyword evidence="1" id="KW-1133">Transmembrane helix</keyword>
<evidence type="ECO:0000256" key="1">
    <source>
        <dbReference type="SAM" id="Phobius"/>
    </source>
</evidence>
<dbReference type="AlphaFoldDB" id="A0AAV4ILQ5"/>
<dbReference type="Proteomes" id="UP000762676">
    <property type="component" value="Unassembled WGS sequence"/>
</dbReference>
<dbReference type="EMBL" id="BMAT01002665">
    <property type="protein sequence ID" value="GFS11299.1"/>
    <property type="molecule type" value="Genomic_DNA"/>
</dbReference>
<accession>A0AAV4ILQ5</accession>
<keyword evidence="3" id="KW-1185">Reference proteome</keyword>
<reference evidence="2 3" key="1">
    <citation type="journal article" date="2021" name="Elife">
        <title>Chloroplast acquisition without the gene transfer in kleptoplastic sea slugs, Plakobranchus ocellatus.</title>
        <authorList>
            <person name="Maeda T."/>
            <person name="Takahashi S."/>
            <person name="Yoshida T."/>
            <person name="Shimamura S."/>
            <person name="Takaki Y."/>
            <person name="Nagai Y."/>
            <person name="Toyoda A."/>
            <person name="Suzuki Y."/>
            <person name="Arimoto A."/>
            <person name="Ishii H."/>
            <person name="Satoh N."/>
            <person name="Nishiyama T."/>
            <person name="Hasebe M."/>
            <person name="Maruyama T."/>
            <person name="Minagawa J."/>
            <person name="Obokata J."/>
            <person name="Shigenobu S."/>
        </authorList>
    </citation>
    <scope>NUCLEOTIDE SEQUENCE [LARGE SCALE GENOMIC DNA]</scope>
</reference>
<name>A0AAV4ILQ5_9GAST</name>
<keyword evidence="1" id="KW-0812">Transmembrane</keyword>
<protein>
    <submittedName>
        <fullName evidence="2">Uncharacterized protein</fullName>
    </submittedName>
</protein>
<evidence type="ECO:0000313" key="3">
    <source>
        <dbReference type="Proteomes" id="UP000762676"/>
    </source>
</evidence>
<organism evidence="2 3">
    <name type="scientific">Elysia marginata</name>
    <dbReference type="NCBI Taxonomy" id="1093978"/>
    <lineage>
        <taxon>Eukaryota</taxon>
        <taxon>Metazoa</taxon>
        <taxon>Spiralia</taxon>
        <taxon>Lophotrochozoa</taxon>
        <taxon>Mollusca</taxon>
        <taxon>Gastropoda</taxon>
        <taxon>Heterobranchia</taxon>
        <taxon>Euthyneura</taxon>
        <taxon>Panpulmonata</taxon>
        <taxon>Sacoglossa</taxon>
        <taxon>Placobranchoidea</taxon>
        <taxon>Plakobranchidae</taxon>
        <taxon>Elysia</taxon>
    </lineage>
</organism>